<proteinExistence type="predicted"/>
<keyword evidence="2" id="KW-1185">Reference proteome</keyword>
<evidence type="ECO:0000313" key="2">
    <source>
        <dbReference type="Proteomes" id="UP000246702"/>
    </source>
</evidence>
<gene>
    <name evidence="1" type="ORF">BO94DRAFT_75348</name>
</gene>
<dbReference type="EMBL" id="MSFK01000014">
    <property type="protein sequence ID" value="PWY87329.1"/>
    <property type="molecule type" value="Genomic_DNA"/>
</dbReference>
<dbReference type="AlphaFoldDB" id="A0A317WLW2"/>
<dbReference type="Proteomes" id="UP000246702">
    <property type="component" value="Unassembled WGS sequence"/>
</dbReference>
<protein>
    <submittedName>
        <fullName evidence="1">Uncharacterized protein</fullName>
    </submittedName>
</protein>
<evidence type="ECO:0000313" key="1">
    <source>
        <dbReference type="EMBL" id="PWY87329.1"/>
    </source>
</evidence>
<dbReference type="RefSeq" id="XP_025467537.1">
    <property type="nucleotide sequence ID" value="XM_025617647.1"/>
</dbReference>
<name>A0A317WLW2_9EURO</name>
<reference evidence="1 2" key="1">
    <citation type="submission" date="2016-12" db="EMBL/GenBank/DDBJ databases">
        <title>The genomes of Aspergillus section Nigri reveals drivers in fungal speciation.</title>
        <authorList>
            <consortium name="DOE Joint Genome Institute"/>
            <person name="Vesth T.C."/>
            <person name="Nybo J."/>
            <person name="Theobald S."/>
            <person name="Brandl J."/>
            <person name="Frisvad J.C."/>
            <person name="Nielsen K.F."/>
            <person name="Lyhne E.K."/>
            <person name="Kogle M.E."/>
            <person name="Kuo A."/>
            <person name="Riley R."/>
            <person name="Clum A."/>
            <person name="Nolan M."/>
            <person name="Lipzen A."/>
            <person name="Salamov A."/>
            <person name="Henrissat B."/>
            <person name="Wiebenga A."/>
            <person name="De Vries R.P."/>
            <person name="Grigoriev I.V."/>
            <person name="Mortensen U.H."/>
            <person name="Andersen M.R."/>
            <person name="Baker S.E."/>
        </authorList>
    </citation>
    <scope>NUCLEOTIDE SEQUENCE [LARGE SCALE GENOMIC DNA]</scope>
    <source>
        <strain evidence="1 2">CBS 115572</strain>
    </source>
</reference>
<sequence length="131" mass="13777">MKNDAYCVDVDGSMATVRQPSVSAGGLALLSATTQGVQRDPVNPSPSFHLPIFLPPPFFDSFPSAATTPSPSLCFPPPPSLHNDRFVALVGSIPFILSQFPPARQGGCAPAKPNIGRSLLSESLSTSVYYS</sequence>
<dbReference type="GeneID" id="37119790"/>
<organism evidence="1 2">
    <name type="scientific">Aspergillus sclerotioniger CBS 115572</name>
    <dbReference type="NCBI Taxonomy" id="1450535"/>
    <lineage>
        <taxon>Eukaryota</taxon>
        <taxon>Fungi</taxon>
        <taxon>Dikarya</taxon>
        <taxon>Ascomycota</taxon>
        <taxon>Pezizomycotina</taxon>
        <taxon>Eurotiomycetes</taxon>
        <taxon>Eurotiomycetidae</taxon>
        <taxon>Eurotiales</taxon>
        <taxon>Aspergillaceae</taxon>
        <taxon>Aspergillus</taxon>
        <taxon>Aspergillus subgen. Circumdati</taxon>
    </lineage>
</organism>
<accession>A0A317WLW2</accession>
<comment type="caution">
    <text evidence="1">The sequence shown here is derived from an EMBL/GenBank/DDBJ whole genome shotgun (WGS) entry which is preliminary data.</text>
</comment>